<dbReference type="Proteomes" id="UP001060085">
    <property type="component" value="Linkage Group LG01"/>
</dbReference>
<gene>
    <name evidence="1" type="ORF">M9H77_03623</name>
</gene>
<dbReference type="EMBL" id="CM044701">
    <property type="protein sequence ID" value="KAI5682395.1"/>
    <property type="molecule type" value="Genomic_DNA"/>
</dbReference>
<protein>
    <submittedName>
        <fullName evidence="1">Uncharacterized protein</fullName>
    </submittedName>
</protein>
<proteinExistence type="predicted"/>
<evidence type="ECO:0000313" key="2">
    <source>
        <dbReference type="Proteomes" id="UP001060085"/>
    </source>
</evidence>
<accession>A0ACC0CBX5</accession>
<reference evidence="2" key="1">
    <citation type="journal article" date="2023" name="Nat. Plants">
        <title>Single-cell RNA sequencing provides a high-resolution roadmap for understanding the multicellular compartmentation of specialized metabolism.</title>
        <authorList>
            <person name="Sun S."/>
            <person name="Shen X."/>
            <person name="Li Y."/>
            <person name="Li Y."/>
            <person name="Wang S."/>
            <person name="Li R."/>
            <person name="Zhang H."/>
            <person name="Shen G."/>
            <person name="Guo B."/>
            <person name="Wei J."/>
            <person name="Xu J."/>
            <person name="St-Pierre B."/>
            <person name="Chen S."/>
            <person name="Sun C."/>
        </authorList>
    </citation>
    <scope>NUCLEOTIDE SEQUENCE [LARGE SCALE GENOMIC DNA]</scope>
</reference>
<evidence type="ECO:0000313" key="1">
    <source>
        <dbReference type="EMBL" id="KAI5682395.1"/>
    </source>
</evidence>
<name>A0ACC0CBX5_CATRO</name>
<keyword evidence="2" id="KW-1185">Reference proteome</keyword>
<organism evidence="1 2">
    <name type="scientific">Catharanthus roseus</name>
    <name type="common">Madagascar periwinkle</name>
    <name type="synonym">Vinca rosea</name>
    <dbReference type="NCBI Taxonomy" id="4058"/>
    <lineage>
        <taxon>Eukaryota</taxon>
        <taxon>Viridiplantae</taxon>
        <taxon>Streptophyta</taxon>
        <taxon>Embryophyta</taxon>
        <taxon>Tracheophyta</taxon>
        <taxon>Spermatophyta</taxon>
        <taxon>Magnoliopsida</taxon>
        <taxon>eudicotyledons</taxon>
        <taxon>Gunneridae</taxon>
        <taxon>Pentapetalae</taxon>
        <taxon>asterids</taxon>
        <taxon>lamiids</taxon>
        <taxon>Gentianales</taxon>
        <taxon>Apocynaceae</taxon>
        <taxon>Rauvolfioideae</taxon>
        <taxon>Vinceae</taxon>
        <taxon>Catharanthinae</taxon>
        <taxon>Catharanthus</taxon>
    </lineage>
</organism>
<comment type="caution">
    <text evidence="1">The sequence shown here is derived from an EMBL/GenBank/DDBJ whole genome shotgun (WGS) entry which is preliminary data.</text>
</comment>
<sequence>MLVTALEAAPSINAYRPVVQEPPPSQWHANDATCPFEAVVPSAAAGQLTAPTADGFKPVSHTVLHIGEHSSVARILSSLHQTSAAAGLVVPSAAVGSFSLPVDGFKTSCNGICTTANISAAEGCLGYTAATGYSKNDNTTFEVAMVQEGSDNDPSTSASASKDAPAQLLIQRHSKQSYSC</sequence>